<name>A0A1G9MMD7_9ACTN</name>
<dbReference type="STRING" id="683260.SAMN05421874_128102"/>
<evidence type="ECO:0000313" key="2">
    <source>
        <dbReference type="Proteomes" id="UP000198683"/>
    </source>
</evidence>
<reference evidence="1 2" key="1">
    <citation type="submission" date="2016-10" db="EMBL/GenBank/DDBJ databases">
        <authorList>
            <person name="de Groot N.N."/>
        </authorList>
    </citation>
    <scope>NUCLEOTIDE SEQUENCE [LARGE SCALE GENOMIC DNA]</scope>
    <source>
        <strain evidence="1 2">CGMCC 4.5681</strain>
    </source>
</reference>
<dbReference type="AlphaFoldDB" id="A0A1G9MMD7"/>
<keyword evidence="2" id="KW-1185">Reference proteome</keyword>
<sequence>MAAKFTVASTQPETGSSVLDELIGAVPAQSPAPAGNKFVSQLDANSPLDEVESRITAATNEYVVEVGTLLGLVRDNEMWRKSETPYTSWEEYLRIRWDWTPQYANLLIRLVPIVQAVSPHSDRPVNAGQGKALWPIWTQDGGHDKAVEVFKQTPGKKSAAAITRTAVALGYIDEETKPQKEARAAAPPAVLSRFREFADLVSEGDGKHLIEAAKADPDWGKGALLPTLRQAVWMLESEFGDPSDD</sequence>
<proteinExistence type="predicted"/>
<accession>A0A1G9MMD7</accession>
<evidence type="ECO:0000313" key="1">
    <source>
        <dbReference type="EMBL" id="SDL75438.1"/>
    </source>
</evidence>
<protein>
    <submittedName>
        <fullName evidence="1">Uncharacterized protein</fullName>
    </submittedName>
</protein>
<organism evidence="1 2">
    <name type="scientific">Nonomuraea maritima</name>
    <dbReference type="NCBI Taxonomy" id="683260"/>
    <lineage>
        <taxon>Bacteria</taxon>
        <taxon>Bacillati</taxon>
        <taxon>Actinomycetota</taxon>
        <taxon>Actinomycetes</taxon>
        <taxon>Streptosporangiales</taxon>
        <taxon>Streptosporangiaceae</taxon>
        <taxon>Nonomuraea</taxon>
    </lineage>
</organism>
<dbReference type="EMBL" id="FNFB01000028">
    <property type="protein sequence ID" value="SDL75438.1"/>
    <property type="molecule type" value="Genomic_DNA"/>
</dbReference>
<dbReference type="Proteomes" id="UP000198683">
    <property type="component" value="Unassembled WGS sequence"/>
</dbReference>
<gene>
    <name evidence="1" type="ORF">SAMN05421874_128102</name>
</gene>